<dbReference type="GeneID" id="87805854"/>
<evidence type="ECO:0000313" key="2">
    <source>
        <dbReference type="EMBL" id="WOO79071.1"/>
    </source>
</evidence>
<name>A0AAF0Y735_9TREE</name>
<feature type="compositionally biased region" description="Low complexity" evidence="1">
    <location>
        <begin position="228"/>
        <end position="243"/>
    </location>
</feature>
<evidence type="ECO:0000256" key="1">
    <source>
        <dbReference type="SAM" id="MobiDB-lite"/>
    </source>
</evidence>
<feature type="region of interest" description="Disordered" evidence="1">
    <location>
        <begin position="1"/>
        <end position="29"/>
    </location>
</feature>
<dbReference type="RefSeq" id="XP_062625103.1">
    <property type="nucleotide sequence ID" value="XM_062769118.1"/>
</dbReference>
<proteinExistence type="predicted"/>
<reference evidence="2" key="1">
    <citation type="submission" date="2023-10" db="EMBL/GenBank/DDBJ databases">
        <authorList>
            <person name="Noh H."/>
        </authorList>
    </citation>
    <scope>NUCLEOTIDE SEQUENCE</scope>
    <source>
        <strain evidence="2">DUCC4014</strain>
    </source>
</reference>
<gene>
    <name evidence="2" type="ORF">LOC62_02G002607</name>
</gene>
<dbReference type="AlphaFoldDB" id="A0AAF0Y735"/>
<protein>
    <submittedName>
        <fullName evidence="2">Uncharacterized protein</fullName>
    </submittedName>
</protein>
<feature type="region of interest" description="Disordered" evidence="1">
    <location>
        <begin position="188"/>
        <end position="260"/>
    </location>
</feature>
<sequence length="260" mass="28395">MQPEWIPASRRPHDPPPPPPGFPRTSWPADGFSHPPFSDSADALPYRLRWATRTASLHLAKCLEAAKESSSAPVISADCFNLAVLDKAMEILHQCANVSEWLKDSNHSIQLAEKMARDSGVSIVPWETLFKTIRPAMTCTIEPGIDTKTRVRDPPPYDLSILGVYDPDAHVEPRANYFVTYRVNPKDPDGDMIIDRGKNPRPQFTPQDIADKLFNAPSSPPPGTPDLSESASASSSPAQPVSERVSSPPAVPTVGLDSKN</sequence>
<accession>A0AAF0Y735</accession>
<feature type="compositionally biased region" description="Basic and acidic residues" evidence="1">
    <location>
        <begin position="188"/>
        <end position="198"/>
    </location>
</feature>
<organism evidence="2 3">
    <name type="scientific">Vanrija pseudolonga</name>
    <dbReference type="NCBI Taxonomy" id="143232"/>
    <lineage>
        <taxon>Eukaryota</taxon>
        <taxon>Fungi</taxon>
        <taxon>Dikarya</taxon>
        <taxon>Basidiomycota</taxon>
        <taxon>Agaricomycotina</taxon>
        <taxon>Tremellomycetes</taxon>
        <taxon>Trichosporonales</taxon>
        <taxon>Trichosporonaceae</taxon>
        <taxon>Vanrija</taxon>
    </lineage>
</organism>
<evidence type="ECO:0000313" key="3">
    <source>
        <dbReference type="Proteomes" id="UP000827549"/>
    </source>
</evidence>
<keyword evidence="3" id="KW-1185">Reference proteome</keyword>
<dbReference type="Proteomes" id="UP000827549">
    <property type="component" value="Chromosome 2"/>
</dbReference>
<dbReference type="EMBL" id="CP086715">
    <property type="protein sequence ID" value="WOO79071.1"/>
    <property type="molecule type" value="Genomic_DNA"/>
</dbReference>